<dbReference type="AlphaFoldDB" id="A0A0E9U1Y3"/>
<organism evidence="1">
    <name type="scientific">Anguilla anguilla</name>
    <name type="common">European freshwater eel</name>
    <name type="synonym">Muraena anguilla</name>
    <dbReference type="NCBI Taxonomy" id="7936"/>
    <lineage>
        <taxon>Eukaryota</taxon>
        <taxon>Metazoa</taxon>
        <taxon>Chordata</taxon>
        <taxon>Craniata</taxon>
        <taxon>Vertebrata</taxon>
        <taxon>Euteleostomi</taxon>
        <taxon>Actinopterygii</taxon>
        <taxon>Neopterygii</taxon>
        <taxon>Teleostei</taxon>
        <taxon>Anguilliformes</taxon>
        <taxon>Anguillidae</taxon>
        <taxon>Anguilla</taxon>
    </lineage>
</organism>
<protein>
    <submittedName>
        <fullName evidence="1">Uncharacterized protein</fullName>
    </submittedName>
</protein>
<reference evidence="1" key="2">
    <citation type="journal article" date="2015" name="Fish Shellfish Immunol.">
        <title>Early steps in the European eel (Anguilla anguilla)-Vibrio vulnificus interaction in the gills: Role of the RtxA13 toxin.</title>
        <authorList>
            <person name="Callol A."/>
            <person name="Pajuelo D."/>
            <person name="Ebbesson L."/>
            <person name="Teles M."/>
            <person name="MacKenzie S."/>
            <person name="Amaro C."/>
        </authorList>
    </citation>
    <scope>NUCLEOTIDE SEQUENCE</scope>
</reference>
<name>A0A0E9U1Y3_ANGAN</name>
<accession>A0A0E9U1Y3</accession>
<evidence type="ECO:0000313" key="1">
    <source>
        <dbReference type="EMBL" id="JAH59215.1"/>
    </source>
</evidence>
<sequence length="83" mass="8776">METSICSLTISSVTLLRTGSVTSATPLKLKYQFGHLADSSLYFPYCSPLPGMTTGGLTLCRKNTASCWESSIISGRGDSGCFA</sequence>
<proteinExistence type="predicted"/>
<dbReference type="EMBL" id="GBXM01049362">
    <property type="protein sequence ID" value="JAH59215.1"/>
    <property type="molecule type" value="Transcribed_RNA"/>
</dbReference>
<reference evidence="1" key="1">
    <citation type="submission" date="2014-11" db="EMBL/GenBank/DDBJ databases">
        <authorList>
            <person name="Amaro Gonzalez C."/>
        </authorList>
    </citation>
    <scope>NUCLEOTIDE SEQUENCE</scope>
</reference>